<dbReference type="InterPro" id="IPR011050">
    <property type="entry name" value="Pectin_lyase_fold/virulence"/>
</dbReference>
<keyword evidence="2" id="KW-0946">Virion</keyword>
<dbReference type="SUPFAM" id="SSF51126">
    <property type="entry name" value="Pectin lyase-like"/>
    <property type="match status" value="1"/>
</dbReference>
<name>A0A6J5NXF2_9CAUD</name>
<keyword evidence="4" id="KW-0456">Lyase</keyword>
<reference evidence="4" key="1">
    <citation type="submission" date="2020-04" db="EMBL/GenBank/DDBJ databases">
        <authorList>
            <person name="Chiriac C."/>
            <person name="Salcher M."/>
            <person name="Ghai R."/>
            <person name="Kavagutti S V."/>
        </authorList>
    </citation>
    <scope>NUCLEOTIDE SEQUENCE</scope>
</reference>
<dbReference type="InterPro" id="IPR024535">
    <property type="entry name" value="RHGA/B-epi-like_pectate_lyase"/>
</dbReference>
<comment type="subcellular location">
    <subcellularLocation>
        <location evidence="1">Virion</location>
    </subcellularLocation>
</comment>
<dbReference type="InterPro" id="IPR012334">
    <property type="entry name" value="Pectin_lyas_fold"/>
</dbReference>
<dbReference type="Gene3D" id="2.160.20.10">
    <property type="entry name" value="Single-stranded right-handed beta-helix, Pectin lyase-like"/>
    <property type="match status" value="1"/>
</dbReference>
<protein>
    <submittedName>
        <fullName evidence="4">Pectate lyase superfamily protein</fullName>
    </submittedName>
</protein>
<proteinExistence type="predicted"/>
<organism evidence="4">
    <name type="scientific">uncultured Caudovirales phage</name>
    <dbReference type="NCBI Taxonomy" id="2100421"/>
    <lineage>
        <taxon>Viruses</taxon>
        <taxon>Duplodnaviria</taxon>
        <taxon>Heunggongvirae</taxon>
        <taxon>Uroviricota</taxon>
        <taxon>Caudoviricetes</taxon>
        <taxon>Peduoviridae</taxon>
        <taxon>Maltschvirus</taxon>
        <taxon>Maltschvirus maltsch</taxon>
    </lineage>
</organism>
<dbReference type="GO" id="GO:0051701">
    <property type="term" value="P:biological process involved in interaction with host"/>
    <property type="evidence" value="ECO:0007669"/>
    <property type="project" value="UniProtKB-ARBA"/>
</dbReference>
<dbReference type="GO" id="GO:0044423">
    <property type="term" value="C:virion component"/>
    <property type="evidence" value="ECO:0007669"/>
    <property type="project" value="UniProtKB-KW"/>
</dbReference>
<dbReference type="GO" id="GO:0019058">
    <property type="term" value="P:viral life cycle"/>
    <property type="evidence" value="ECO:0007669"/>
    <property type="project" value="UniProtKB-ARBA"/>
</dbReference>
<dbReference type="Pfam" id="PF12708">
    <property type="entry name" value="Pect-lyase_RHGA_epim"/>
    <property type="match status" value="1"/>
</dbReference>
<evidence type="ECO:0000256" key="1">
    <source>
        <dbReference type="ARBA" id="ARBA00004328"/>
    </source>
</evidence>
<dbReference type="EMBL" id="LR796761">
    <property type="protein sequence ID" value="CAB4164179.1"/>
    <property type="molecule type" value="Genomic_DNA"/>
</dbReference>
<evidence type="ECO:0000259" key="3">
    <source>
        <dbReference type="Pfam" id="PF12708"/>
    </source>
</evidence>
<evidence type="ECO:0000313" key="4">
    <source>
        <dbReference type="EMBL" id="CAB4164179.1"/>
    </source>
</evidence>
<gene>
    <name evidence="4" type="ORF">UFOVP830_6</name>
</gene>
<feature type="domain" description="Rhamnogalacturonase A/B/Epimerase-like pectate lyase" evidence="3">
    <location>
        <begin position="59"/>
        <end position="286"/>
    </location>
</feature>
<dbReference type="GO" id="GO:0016829">
    <property type="term" value="F:lyase activity"/>
    <property type="evidence" value="ECO:0007669"/>
    <property type="project" value="UniProtKB-KW"/>
</dbReference>
<evidence type="ECO:0000256" key="2">
    <source>
        <dbReference type="ARBA" id="ARBA00022844"/>
    </source>
</evidence>
<accession>A0A6J5NXF2</accession>
<sequence>MANVKISGLPAASTLTGAELVPVVQSGVTSQTTLAAMPYVPSGTGAVTTTVQAKLRQTVSVKDFGAVGDGVTDDTAAIQAAIDSFPANGGTIYLPIGTYLISTLNFPNDPKTVNMIGESMNGVIIQMATAAGPVIRKVLTSGRINGAVMANFTIRANSSSDKTNLSHKAMVLSGWNNSFFKQIAYKSYTTSSGSVGKFIDLAANPYLTYQNVFEGIKCEVNYGPSQVISLNNNGTNVLNNPNVVEIRDSWFYACTGINTIINAADCTRVTIRDCEFEDCAGATGVVMGQNTLVEGCWFELLGTNISTNSAASTDGSSSVVLNNYFSGTGTNFIDTINVKPLWIGNAGGGQTITGQGVIKIDPLGASPAAPTLSVSSGSVSLVSATTPVPLDTSGRVTYQLAYTYTPAATGFYKFTVSAISGYTIETIVVGSIRNANGDPKSWGVDSGGQDFWVAFTSTDAHSVIVRATFKKTGSF</sequence>